<gene>
    <name evidence="2" type="ORF">TCIL3000_11_440</name>
</gene>
<evidence type="ECO:0000313" key="2">
    <source>
        <dbReference type="EMBL" id="CCC94664.1"/>
    </source>
</evidence>
<accession>G0UZ45</accession>
<reference evidence="2" key="1">
    <citation type="journal article" date="2012" name="Proc. Natl. Acad. Sci. U.S.A.">
        <title>Antigenic diversity is generated by distinct evolutionary mechanisms in African trypanosome species.</title>
        <authorList>
            <person name="Jackson A.P."/>
            <person name="Berry A."/>
            <person name="Aslett M."/>
            <person name="Allison H.C."/>
            <person name="Burton P."/>
            <person name="Vavrova-Anderson J."/>
            <person name="Brown R."/>
            <person name="Browne H."/>
            <person name="Corton N."/>
            <person name="Hauser H."/>
            <person name="Gamble J."/>
            <person name="Gilderthorp R."/>
            <person name="Marcello L."/>
            <person name="McQuillan J."/>
            <person name="Otto T.D."/>
            <person name="Quail M.A."/>
            <person name="Sanders M.J."/>
            <person name="van Tonder A."/>
            <person name="Ginger M.L."/>
            <person name="Field M.C."/>
            <person name="Barry J.D."/>
            <person name="Hertz-Fowler C."/>
            <person name="Berriman M."/>
        </authorList>
    </citation>
    <scope>NUCLEOTIDE SEQUENCE</scope>
    <source>
        <strain evidence="2">IL3000</strain>
    </source>
</reference>
<organism evidence="2">
    <name type="scientific">Trypanosoma congolense (strain IL3000)</name>
    <dbReference type="NCBI Taxonomy" id="1068625"/>
    <lineage>
        <taxon>Eukaryota</taxon>
        <taxon>Discoba</taxon>
        <taxon>Euglenozoa</taxon>
        <taxon>Kinetoplastea</taxon>
        <taxon>Metakinetoplastina</taxon>
        <taxon>Trypanosomatida</taxon>
        <taxon>Trypanosomatidae</taxon>
        <taxon>Trypanosoma</taxon>
        <taxon>Nannomonas</taxon>
    </lineage>
</organism>
<dbReference type="AlphaFoldDB" id="G0UZ45"/>
<sequence>MTLILLFMFRTLFALLSYVWVDSACSMFPPLSFKRYTVVELICYRIVPPRLPPELFLPPSTEFPLKKCFPFSRRLPYVFVCGGMCSTDDEGIREKRHVC</sequence>
<proteinExistence type="predicted"/>
<dbReference type="EMBL" id="HE575324">
    <property type="protein sequence ID" value="CCC94664.1"/>
    <property type="molecule type" value="Genomic_DNA"/>
</dbReference>
<name>G0UZ45_TRYCI</name>
<feature type="chain" id="PRO_5003410404" description="T. congolense-specific, cell surface-expressed gene family" evidence="1">
    <location>
        <begin position="27"/>
        <end position="99"/>
    </location>
</feature>
<keyword evidence="1" id="KW-0732">Signal</keyword>
<protein>
    <recommendedName>
        <fullName evidence="3">T. congolense-specific, cell surface-expressed gene family</fullName>
    </recommendedName>
</protein>
<feature type="signal peptide" evidence="1">
    <location>
        <begin position="1"/>
        <end position="26"/>
    </location>
</feature>
<evidence type="ECO:0008006" key="3">
    <source>
        <dbReference type="Google" id="ProtNLM"/>
    </source>
</evidence>
<evidence type="ECO:0000256" key="1">
    <source>
        <dbReference type="SAM" id="SignalP"/>
    </source>
</evidence>